<keyword evidence="5 17" id="KW-0812">Transmembrane</keyword>
<feature type="domain" description="Neurotransmitter-gated ion-channel transmembrane" evidence="20">
    <location>
        <begin position="238"/>
        <end position="556"/>
    </location>
</feature>
<evidence type="ECO:0000256" key="7">
    <source>
        <dbReference type="ARBA" id="ARBA00023018"/>
    </source>
</evidence>
<dbReference type="InterPro" id="IPR006029">
    <property type="entry name" value="Neurotrans-gated_channel_TM"/>
</dbReference>
<evidence type="ECO:0000256" key="3">
    <source>
        <dbReference type="ARBA" id="ARBA00022448"/>
    </source>
</evidence>
<sequence length="566" mass="63770">MRRWTLMAAIALAASGLVNGGSHEKRLLSDLLDTYNVLERPVGNESEPLVLSFGLTLMQIIDVDEKNQLLITNLWLKLEWNDVNMRWNTSDYGGVRDLRIPPHRLWKPDVLMYNSADEGFDGTYPTNVVVKNNGTCLYVPPGIFKSTCKIDITWFPFDDQRCEMKFGSWTYDGFQLDLQLQDESGGDISSFITNGEWDLLGVPGKRNEIYYNCCPEPYIDITFVVIIRRRTLYYFFNLIVPCVLIASMAVLGFTLPPDSGEKLSLGVTILLSLTVFLNMVAETMPATSDAVPLLGTYFNCIMFMVASSVVSTILILNYHHRNSDTHEMSEWVRVVFLYWLPCVLRMSRPSDKEEREAQKSQKPSPVTGNLVTRKSIDISAGKSHGDLELRQRSSKSLLANVLDLEDNALASHNNLLNNVYSTPGPHHHTMGHGHSHIHTTPHHHHSHAATPHHQHSTPLAHSSYPGAIQIGHTPHHHPHPPDTPGPQVETILQNACFCARNELIMILKEIKIITDQLKNEELNTKVTNDWKFAAMVIDRMCLIIFTLFTIIATITVLLSAPHIIVT</sequence>
<dbReference type="GO" id="GO:0045211">
    <property type="term" value="C:postsynaptic membrane"/>
    <property type="evidence" value="ECO:0007669"/>
    <property type="project" value="UniProtKB-SubCell"/>
</dbReference>
<keyword evidence="21" id="KW-1185">Reference proteome</keyword>
<feature type="transmembrane region" description="Helical" evidence="17">
    <location>
        <begin position="293"/>
        <end position="318"/>
    </location>
</feature>
<feature type="domain" description="Neurotransmitter-gated ion-channel ligand-binding" evidence="19">
    <location>
        <begin position="24"/>
        <end position="231"/>
    </location>
</feature>
<keyword evidence="13" id="KW-0628">Postsynaptic cell membrane</keyword>
<evidence type="ECO:0000259" key="19">
    <source>
        <dbReference type="Pfam" id="PF02931"/>
    </source>
</evidence>
<feature type="compositionally biased region" description="Basic residues" evidence="18">
    <location>
        <begin position="425"/>
        <end position="455"/>
    </location>
</feature>
<dbReference type="GeneID" id="117208492"/>
<keyword evidence="6 17" id="KW-1133">Transmembrane helix</keyword>
<keyword evidence="11" id="KW-0675">Receptor</keyword>
<protein>
    <submittedName>
        <fullName evidence="22">Neuronal acetylcholine receptor subunit alpha-7-like isoform X1</fullName>
    </submittedName>
</protein>
<dbReference type="InterPro" id="IPR006202">
    <property type="entry name" value="Neur_chan_lig-bd"/>
</dbReference>
<dbReference type="CDD" id="cd19051">
    <property type="entry name" value="LGIC_TM_cation"/>
    <property type="match status" value="1"/>
</dbReference>
<keyword evidence="14" id="KW-1071">Ligand-gated ion channel</keyword>
<comment type="similarity">
    <text evidence="2">Belongs to the ligand-gated ion channel (TC 1.A.9) family. Acetylcholine receptor (TC 1.A.9.1) subfamily.</text>
</comment>
<evidence type="ECO:0000256" key="13">
    <source>
        <dbReference type="ARBA" id="ARBA00023257"/>
    </source>
</evidence>
<dbReference type="InterPro" id="IPR018000">
    <property type="entry name" value="Neurotransmitter_ion_chnl_CS"/>
</dbReference>
<feature type="transmembrane region" description="Helical" evidence="17">
    <location>
        <begin position="232"/>
        <end position="251"/>
    </location>
</feature>
<feature type="chain" id="PRO_5028501189" evidence="17">
    <location>
        <begin position="21"/>
        <end position="566"/>
    </location>
</feature>
<evidence type="ECO:0000256" key="15">
    <source>
        <dbReference type="ARBA" id="ARBA00023303"/>
    </source>
</evidence>
<dbReference type="Gene3D" id="2.70.170.10">
    <property type="entry name" value="Neurotransmitter-gated ion-channel ligand-binding domain"/>
    <property type="match status" value="1"/>
</dbReference>
<keyword evidence="15 17" id="KW-0407">Ion channel</keyword>
<evidence type="ECO:0000256" key="1">
    <source>
        <dbReference type="ARBA" id="ARBA00003328"/>
    </source>
</evidence>
<dbReference type="InterPro" id="IPR006201">
    <property type="entry name" value="Neur_channel"/>
</dbReference>
<dbReference type="InterPro" id="IPR002394">
    <property type="entry name" value="Nicotinic_acetylcholine_rcpt"/>
</dbReference>
<name>A0A6P8MBR2_9HYME</name>
<accession>A0A6P8MBR2</accession>
<keyword evidence="4" id="KW-1003">Cell membrane</keyword>
<feature type="signal peptide" evidence="17">
    <location>
        <begin position="1"/>
        <end position="20"/>
    </location>
</feature>
<evidence type="ECO:0000256" key="18">
    <source>
        <dbReference type="SAM" id="MobiDB-lite"/>
    </source>
</evidence>
<evidence type="ECO:0000259" key="20">
    <source>
        <dbReference type="Pfam" id="PF02932"/>
    </source>
</evidence>
<dbReference type="GO" id="GO:0022848">
    <property type="term" value="F:acetylcholine-gated monoatomic cation-selective channel activity"/>
    <property type="evidence" value="ECO:0007669"/>
    <property type="project" value="InterPro"/>
</dbReference>
<dbReference type="AlphaFoldDB" id="A0A6P8MBR2"/>
<feature type="compositionally biased region" description="Polar residues" evidence="18">
    <location>
        <begin position="360"/>
        <end position="372"/>
    </location>
</feature>
<dbReference type="CDD" id="cd18997">
    <property type="entry name" value="LGIC_ECD_nAChR"/>
    <property type="match status" value="1"/>
</dbReference>
<feature type="transmembrane region" description="Helical" evidence="17">
    <location>
        <begin position="541"/>
        <end position="564"/>
    </location>
</feature>
<dbReference type="PRINTS" id="PR00254">
    <property type="entry name" value="NICOTINICR"/>
</dbReference>
<evidence type="ECO:0000256" key="17">
    <source>
        <dbReference type="RuleBase" id="RU000687"/>
    </source>
</evidence>
<gene>
    <name evidence="22" type="primary">LOC117208492</name>
</gene>
<evidence type="ECO:0000256" key="8">
    <source>
        <dbReference type="ARBA" id="ARBA00023065"/>
    </source>
</evidence>
<evidence type="ECO:0000256" key="5">
    <source>
        <dbReference type="ARBA" id="ARBA00022692"/>
    </source>
</evidence>
<dbReference type="NCBIfam" id="TIGR00860">
    <property type="entry name" value="LIC"/>
    <property type="match status" value="1"/>
</dbReference>
<dbReference type="GO" id="GO:0004888">
    <property type="term" value="F:transmembrane signaling receptor activity"/>
    <property type="evidence" value="ECO:0007669"/>
    <property type="project" value="InterPro"/>
</dbReference>
<dbReference type="FunFam" id="1.20.58.390:FF:000023">
    <property type="entry name" value="Nicotinic acetylcholine receptor subunit alpha6"/>
    <property type="match status" value="1"/>
</dbReference>
<evidence type="ECO:0000256" key="14">
    <source>
        <dbReference type="ARBA" id="ARBA00023286"/>
    </source>
</evidence>
<evidence type="ECO:0000256" key="16">
    <source>
        <dbReference type="ARBA" id="ARBA00034104"/>
    </source>
</evidence>
<evidence type="ECO:0000256" key="2">
    <source>
        <dbReference type="ARBA" id="ARBA00009237"/>
    </source>
</evidence>
<dbReference type="InterPro" id="IPR036734">
    <property type="entry name" value="Neur_chan_lig-bd_sf"/>
</dbReference>
<feature type="region of interest" description="Disordered" evidence="18">
    <location>
        <begin position="350"/>
        <end position="377"/>
    </location>
</feature>
<dbReference type="SUPFAM" id="SSF90112">
    <property type="entry name" value="Neurotransmitter-gated ion-channel transmembrane pore"/>
    <property type="match status" value="1"/>
</dbReference>
<dbReference type="FunFam" id="2.70.170.10:FF:000016">
    <property type="entry name" value="Nicotinic acetylcholine receptor subunit"/>
    <property type="match status" value="1"/>
</dbReference>
<evidence type="ECO:0000313" key="22">
    <source>
        <dbReference type="RefSeq" id="XP_033305578.1"/>
    </source>
</evidence>
<evidence type="ECO:0000256" key="4">
    <source>
        <dbReference type="ARBA" id="ARBA00022475"/>
    </source>
</evidence>
<comment type="function">
    <text evidence="1">After binding acetylcholine, the AChR responds by an extensive change in conformation that affects all subunits and leads to opening of an ion-conducting channel across the plasma membrane.</text>
</comment>
<dbReference type="PANTHER" id="PTHR18945">
    <property type="entry name" value="NEUROTRANSMITTER GATED ION CHANNEL"/>
    <property type="match status" value="1"/>
</dbReference>
<dbReference type="InterPro" id="IPR038050">
    <property type="entry name" value="Neuro_actylchol_rec"/>
</dbReference>
<evidence type="ECO:0000256" key="9">
    <source>
        <dbReference type="ARBA" id="ARBA00023136"/>
    </source>
</evidence>
<organism evidence="21 22">
    <name type="scientific">Bombus bifarius</name>
    <dbReference type="NCBI Taxonomy" id="103933"/>
    <lineage>
        <taxon>Eukaryota</taxon>
        <taxon>Metazoa</taxon>
        <taxon>Ecdysozoa</taxon>
        <taxon>Arthropoda</taxon>
        <taxon>Hexapoda</taxon>
        <taxon>Insecta</taxon>
        <taxon>Pterygota</taxon>
        <taxon>Neoptera</taxon>
        <taxon>Endopterygota</taxon>
        <taxon>Hymenoptera</taxon>
        <taxon>Apocrita</taxon>
        <taxon>Aculeata</taxon>
        <taxon>Apoidea</taxon>
        <taxon>Anthophila</taxon>
        <taxon>Apidae</taxon>
        <taxon>Bombus</taxon>
        <taxon>Pyrobombus</taxon>
    </lineage>
</organism>
<dbReference type="KEGG" id="bbif:117208492"/>
<comment type="caution">
    <text evidence="17">Lacks conserved residue(s) required for the propagation of feature annotation.</text>
</comment>
<evidence type="ECO:0000313" key="21">
    <source>
        <dbReference type="Proteomes" id="UP000515164"/>
    </source>
</evidence>
<keyword evidence="3 17" id="KW-0813">Transport</keyword>
<comment type="subcellular location">
    <subcellularLocation>
        <location evidence="16">Postsynaptic cell membrane</location>
        <topology evidence="16">Multi-pass membrane protein</topology>
    </subcellularLocation>
</comment>
<dbReference type="Pfam" id="PF02932">
    <property type="entry name" value="Neur_chan_memb"/>
    <property type="match status" value="1"/>
</dbReference>
<keyword evidence="17" id="KW-0732">Signal</keyword>
<keyword evidence="10" id="KW-1015">Disulfide bond</keyword>
<feature type="compositionally biased region" description="Basic and acidic residues" evidence="18">
    <location>
        <begin position="350"/>
        <end position="359"/>
    </location>
</feature>
<keyword evidence="12" id="KW-0325">Glycoprotein</keyword>
<dbReference type="Pfam" id="PF02931">
    <property type="entry name" value="Neur_chan_LBD"/>
    <property type="match status" value="1"/>
</dbReference>
<reference evidence="22" key="1">
    <citation type="submission" date="2025-08" db="UniProtKB">
        <authorList>
            <consortium name="RefSeq"/>
        </authorList>
    </citation>
    <scope>IDENTIFICATION</scope>
    <source>
        <tissue evidence="22">Muscle</tissue>
    </source>
</reference>
<evidence type="ECO:0000256" key="12">
    <source>
        <dbReference type="ARBA" id="ARBA00023180"/>
    </source>
</evidence>
<dbReference type="Gene3D" id="1.20.58.390">
    <property type="entry name" value="Neurotransmitter-gated ion-channel transmembrane domain"/>
    <property type="match status" value="2"/>
</dbReference>
<proteinExistence type="inferred from homology"/>
<evidence type="ECO:0000256" key="6">
    <source>
        <dbReference type="ARBA" id="ARBA00022989"/>
    </source>
</evidence>
<dbReference type="PRINTS" id="PR00252">
    <property type="entry name" value="NRIONCHANNEL"/>
</dbReference>
<feature type="region of interest" description="Disordered" evidence="18">
    <location>
        <begin position="420"/>
        <end position="486"/>
    </location>
</feature>
<dbReference type="InterPro" id="IPR036719">
    <property type="entry name" value="Neuro-gated_channel_TM_sf"/>
</dbReference>
<evidence type="ECO:0000256" key="11">
    <source>
        <dbReference type="ARBA" id="ARBA00023170"/>
    </source>
</evidence>
<keyword evidence="8 17" id="KW-0406">Ion transport</keyword>
<keyword evidence="7" id="KW-0770">Synapse</keyword>
<dbReference type="SUPFAM" id="SSF63712">
    <property type="entry name" value="Nicotinic receptor ligand binding domain-like"/>
    <property type="match status" value="1"/>
</dbReference>
<dbReference type="PROSITE" id="PS00236">
    <property type="entry name" value="NEUROTR_ION_CHANNEL"/>
    <property type="match status" value="1"/>
</dbReference>
<keyword evidence="9 17" id="KW-0472">Membrane</keyword>
<dbReference type="RefSeq" id="XP_033305578.1">
    <property type="nucleotide sequence ID" value="XM_033449687.1"/>
</dbReference>
<dbReference type="Proteomes" id="UP000515164">
    <property type="component" value="Unplaced"/>
</dbReference>
<evidence type="ECO:0000256" key="10">
    <source>
        <dbReference type="ARBA" id="ARBA00023157"/>
    </source>
</evidence>